<accession>A0A3Q8X1X7</accession>
<keyword evidence="2" id="KW-0472">Membrane</keyword>
<feature type="compositionally biased region" description="Basic and acidic residues" evidence="1">
    <location>
        <begin position="287"/>
        <end position="301"/>
    </location>
</feature>
<feature type="transmembrane region" description="Helical" evidence="2">
    <location>
        <begin position="395"/>
        <end position="415"/>
    </location>
</feature>
<evidence type="ECO:0008006" key="6">
    <source>
        <dbReference type="Google" id="ProtNLM"/>
    </source>
</evidence>
<organism evidence="4 5">
    <name type="scientific">Paenibacillus albus</name>
    <dbReference type="NCBI Taxonomy" id="2495582"/>
    <lineage>
        <taxon>Bacteria</taxon>
        <taxon>Bacillati</taxon>
        <taxon>Bacillota</taxon>
        <taxon>Bacilli</taxon>
        <taxon>Bacillales</taxon>
        <taxon>Paenibacillaceae</taxon>
        <taxon>Paenibacillus</taxon>
    </lineage>
</organism>
<feature type="compositionally biased region" description="Low complexity" evidence="1">
    <location>
        <begin position="205"/>
        <end position="244"/>
    </location>
</feature>
<dbReference type="Proteomes" id="UP000272528">
    <property type="component" value="Chromosome"/>
</dbReference>
<evidence type="ECO:0000313" key="4">
    <source>
        <dbReference type="EMBL" id="AZN38574.1"/>
    </source>
</evidence>
<evidence type="ECO:0000313" key="5">
    <source>
        <dbReference type="Proteomes" id="UP000272528"/>
    </source>
</evidence>
<evidence type="ECO:0000256" key="2">
    <source>
        <dbReference type="SAM" id="Phobius"/>
    </source>
</evidence>
<dbReference type="EMBL" id="CP034437">
    <property type="protein sequence ID" value="AZN38574.1"/>
    <property type="molecule type" value="Genomic_DNA"/>
</dbReference>
<dbReference type="KEGG" id="palb:EJC50_01960"/>
<evidence type="ECO:0000256" key="3">
    <source>
        <dbReference type="SAM" id="SignalP"/>
    </source>
</evidence>
<proteinExistence type="predicted"/>
<feature type="region of interest" description="Disordered" evidence="1">
    <location>
        <begin position="205"/>
        <end position="333"/>
    </location>
</feature>
<keyword evidence="5" id="KW-1185">Reference proteome</keyword>
<dbReference type="OrthoDB" id="2111742at2"/>
<keyword evidence="2" id="KW-0812">Transmembrane</keyword>
<feature type="chain" id="PRO_5018545916" description="LPXTG cell wall anchor domain-containing protein" evidence="3">
    <location>
        <begin position="27"/>
        <end position="421"/>
    </location>
</feature>
<protein>
    <recommendedName>
        <fullName evidence="6">LPXTG cell wall anchor domain-containing protein</fullName>
    </recommendedName>
</protein>
<keyword evidence="2" id="KW-1133">Transmembrane helix</keyword>
<dbReference type="RefSeq" id="WP_126011812.1">
    <property type="nucleotide sequence ID" value="NZ_CP034437.1"/>
</dbReference>
<sequence length="421" mass="43393">MRMRSMRIATLVVAIFLVLAPTSVWAYSYGDANTEDVAETFKLVVSSLGKNPVDWNTAQAAHKERRDEIASHFGEAVAATLDADIKAHKTTETIANYKAILIMNLDRRFENALHDYKDYTKAKLLLAKARATFETLSPYAESKLSSAKLDGLSKDFDTALEAIGNPGLFGVGKKDPDEASLKAAVNQIYSVLRPLFPFTPYKAETTKPAAGTGTGTAAKPETNASTGKGTTASGSTVAATGSTTKPSTGSNTTKQPDKGTTTTGAAASDKPAANDSKSGADATSANKADKPAKDDSSKETSTEAPADDASAPDQSSNAADANQAADDTKTADTAGNAAATNDAAATNNAESKGNDTAVADDTAAADATIAAAEPEVIDGTKAHAPMAHESKTNPAVTISVIGGVVLVGAGAVWWARRKGIF</sequence>
<gene>
    <name evidence="4" type="ORF">EJC50_01960</name>
</gene>
<feature type="region of interest" description="Disordered" evidence="1">
    <location>
        <begin position="338"/>
        <end position="357"/>
    </location>
</feature>
<name>A0A3Q8X1X7_9BACL</name>
<keyword evidence="3" id="KW-0732">Signal</keyword>
<feature type="compositionally biased region" description="Low complexity" evidence="1">
    <location>
        <begin position="307"/>
        <end position="333"/>
    </location>
</feature>
<reference evidence="5" key="1">
    <citation type="submission" date="2018-12" db="EMBL/GenBank/DDBJ databases">
        <title>Genome sequence of Peanibacillus sp.</title>
        <authorList>
            <person name="Subramani G."/>
            <person name="Srinivasan S."/>
            <person name="Kim M.K."/>
        </authorList>
    </citation>
    <scope>NUCLEOTIDE SEQUENCE [LARGE SCALE GENOMIC DNA]</scope>
    <source>
        <strain evidence="5">18JY67-1</strain>
    </source>
</reference>
<feature type="compositionally biased region" description="Low complexity" evidence="1">
    <location>
        <begin position="252"/>
        <end position="264"/>
    </location>
</feature>
<feature type="signal peptide" evidence="3">
    <location>
        <begin position="1"/>
        <end position="26"/>
    </location>
</feature>
<dbReference type="AlphaFoldDB" id="A0A3Q8X1X7"/>
<evidence type="ECO:0000256" key="1">
    <source>
        <dbReference type="SAM" id="MobiDB-lite"/>
    </source>
</evidence>